<accession>A0AAD5UUU5</accession>
<name>A0AAD5UUU5_9APHY</name>
<dbReference type="AlphaFoldDB" id="A0AAD5UUU5"/>
<feature type="region of interest" description="Disordered" evidence="1">
    <location>
        <begin position="133"/>
        <end position="227"/>
    </location>
</feature>
<evidence type="ECO:0000313" key="2">
    <source>
        <dbReference type="EMBL" id="KAJ3475195.1"/>
    </source>
</evidence>
<feature type="region of interest" description="Disordered" evidence="1">
    <location>
        <begin position="29"/>
        <end position="51"/>
    </location>
</feature>
<feature type="compositionally biased region" description="Polar residues" evidence="1">
    <location>
        <begin position="212"/>
        <end position="227"/>
    </location>
</feature>
<dbReference type="Proteomes" id="UP001212997">
    <property type="component" value="Unassembled WGS sequence"/>
</dbReference>
<feature type="compositionally biased region" description="Polar residues" evidence="1">
    <location>
        <begin position="161"/>
        <end position="177"/>
    </location>
</feature>
<sequence length="227" mass="25097">MSRAPKATRKPFTPVMRRFLSDVFKPSLGKRARTEVPASSSPRSTSEKRLPNCVALQNEDQEEDAVIITALNTVPFCCHADLLSMSRIELIHVAEALNAKLPHALQIDTSPDRTDIFIRNSIELLVGIRTVPPAPRANRSLTSNHSFSRDVSPRHVVIPMSPSSPLASRSRVDTSSISPKLPSLLEEDEELSPDDEGRPSKRRRPSLEDDTLSFSTRCKSPNLLPSA</sequence>
<protein>
    <submittedName>
        <fullName evidence="2">Uncharacterized protein</fullName>
    </submittedName>
</protein>
<reference evidence="2" key="1">
    <citation type="submission" date="2022-07" db="EMBL/GenBank/DDBJ databases">
        <title>Genome Sequence of Physisporinus lineatus.</title>
        <authorList>
            <person name="Buettner E."/>
        </authorList>
    </citation>
    <scope>NUCLEOTIDE SEQUENCE</scope>
    <source>
        <strain evidence="2">VT162</strain>
    </source>
</reference>
<organism evidence="2 3">
    <name type="scientific">Meripilus lineatus</name>
    <dbReference type="NCBI Taxonomy" id="2056292"/>
    <lineage>
        <taxon>Eukaryota</taxon>
        <taxon>Fungi</taxon>
        <taxon>Dikarya</taxon>
        <taxon>Basidiomycota</taxon>
        <taxon>Agaricomycotina</taxon>
        <taxon>Agaricomycetes</taxon>
        <taxon>Polyporales</taxon>
        <taxon>Meripilaceae</taxon>
        <taxon>Meripilus</taxon>
    </lineage>
</organism>
<proteinExistence type="predicted"/>
<gene>
    <name evidence="2" type="ORF">NLI96_g11993</name>
</gene>
<comment type="caution">
    <text evidence="2">The sequence shown here is derived from an EMBL/GenBank/DDBJ whole genome shotgun (WGS) entry which is preliminary data.</text>
</comment>
<evidence type="ECO:0000313" key="3">
    <source>
        <dbReference type="Proteomes" id="UP001212997"/>
    </source>
</evidence>
<feature type="compositionally biased region" description="Acidic residues" evidence="1">
    <location>
        <begin position="185"/>
        <end position="194"/>
    </location>
</feature>
<dbReference type="EMBL" id="JANAWD010000898">
    <property type="protein sequence ID" value="KAJ3475195.1"/>
    <property type="molecule type" value="Genomic_DNA"/>
</dbReference>
<evidence type="ECO:0000256" key="1">
    <source>
        <dbReference type="SAM" id="MobiDB-lite"/>
    </source>
</evidence>
<keyword evidence="3" id="KW-1185">Reference proteome</keyword>